<evidence type="ECO:0008006" key="2">
    <source>
        <dbReference type="Google" id="ProtNLM"/>
    </source>
</evidence>
<name>X0VX07_9ZZZZ</name>
<protein>
    <recommendedName>
        <fullName evidence="2">Type II toxin-antitoxin system RelE/ParE family toxin</fullName>
    </recommendedName>
</protein>
<proteinExistence type="predicted"/>
<organism evidence="1">
    <name type="scientific">marine sediment metagenome</name>
    <dbReference type="NCBI Taxonomy" id="412755"/>
    <lineage>
        <taxon>unclassified sequences</taxon>
        <taxon>metagenomes</taxon>
        <taxon>ecological metagenomes</taxon>
    </lineage>
</organism>
<dbReference type="AlphaFoldDB" id="X0VX07"/>
<dbReference type="EMBL" id="BARS01035830">
    <property type="protein sequence ID" value="GAG22954.1"/>
    <property type="molecule type" value="Genomic_DNA"/>
</dbReference>
<sequence length="46" mass="5397">KKLDPPFIHLRSLRVGIYRIIYQVNKQNQTIYVATAGHRGGVYKRK</sequence>
<dbReference type="Gene3D" id="3.30.2310.20">
    <property type="entry name" value="RelE-like"/>
    <property type="match status" value="1"/>
</dbReference>
<reference evidence="1" key="1">
    <citation type="journal article" date="2014" name="Front. Microbiol.">
        <title>High frequency of phylogenetically diverse reductive dehalogenase-homologous genes in deep subseafloor sedimentary metagenomes.</title>
        <authorList>
            <person name="Kawai M."/>
            <person name="Futagami T."/>
            <person name="Toyoda A."/>
            <person name="Takaki Y."/>
            <person name="Nishi S."/>
            <person name="Hori S."/>
            <person name="Arai W."/>
            <person name="Tsubouchi T."/>
            <person name="Morono Y."/>
            <person name="Uchiyama I."/>
            <person name="Ito T."/>
            <person name="Fujiyama A."/>
            <person name="Inagaki F."/>
            <person name="Takami H."/>
        </authorList>
    </citation>
    <scope>NUCLEOTIDE SEQUENCE</scope>
    <source>
        <strain evidence="1">Expedition CK06-06</strain>
    </source>
</reference>
<evidence type="ECO:0000313" key="1">
    <source>
        <dbReference type="EMBL" id="GAG22954.1"/>
    </source>
</evidence>
<dbReference type="SUPFAM" id="SSF143011">
    <property type="entry name" value="RelE-like"/>
    <property type="match status" value="1"/>
</dbReference>
<accession>X0VX07</accession>
<feature type="non-terminal residue" evidence="1">
    <location>
        <position position="1"/>
    </location>
</feature>
<gene>
    <name evidence="1" type="ORF">S01H1_55145</name>
</gene>
<comment type="caution">
    <text evidence="1">The sequence shown here is derived from an EMBL/GenBank/DDBJ whole genome shotgun (WGS) entry which is preliminary data.</text>
</comment>
<dbReference type="InterPro" id="IPR035093">
    <property type="entry name" value="RelE/ParE_toxin_dom_sf"/>
</dbReference>